<evidence type="ECO:0000313" key="3">
    <source>
        <dbReference type="Proteomes" id="UP001628179"/>
    </source>
</evidence>
<dbReference type="PANTHER" id="PTHR14237:SF19">
    <property type="entry name" value="MITOCHONDRIAL AMIDOXIME REDUCING COMPONENT 1"/>
    <property type="match status" value="1"/>
</dbReference>
<dbReference type="Proteomes" id="UP001628179">
    <property type="component" value="Unassembled WGS sequence"/>
</dbReference>
<dbReference type="InterPro" id="IPR000192">
    <property type="entry name" value="Aminotrans_V_dom"/>
</dbReference>
<protein>
    <recommendedName>
        <fullName evidence="1">Aminotransferase class V domain-containing protein</fullName>
    </recommendedName>
</protein>
<dbReference type="PANTHER" id="PTHR14237">
    <property type="entry name" value="MOLYBDOPTERIN COFACTOR SULFURASE MOSC"/>
    <property type="match status" value="1"/>
</dbReference>
<dbReference type="EMBL" id="BAAFSV010000002">
    <property type="protein sequence ID" value="GAB1313795.1"/>
    <property type="molecule type" value="Genomic_DNA"/>
</dbReference>
<dbReference type="InterPro" id="IPR015421">
    <property type="entry name" value="PyrdxlP-dep_Trfase_major"/>
</dbReference>
<evidence type="ECO:0000259" key="1">
    <source>
        <dbReference type="Pfam" id="PF00266"/>
    </source>
</evidence>
<name>A0ABQ0G7V0_9PEZI</name>
<accession>A0ABQ0G7V0</accession>
<reference evidence="2 3" key="1">
    <citation type="submission" date="2024-09" db="EMBL/GenBank/DDBJ databases">
        <title>Itraconazole resistance in Madurella fahalii resulting from another homologue of gene encoding cytochrome P450 14-alpha sterol demethylase (CYP51).</title>
        <authorList>
            <person name="Yoshioka I."/>
            <person name="Fahal A.H."/>
            <person name="Kaneko S."/>
            <person name="Yaguchi T."/>
        </authorList>
    </citation>
    <scope>NUCLEOTIDE SEQUENCE [LARGE SCALE GENOMIC DNA]</scope>
    <source>
        <strain evidence="2 3">IFM 68171</strain>
    </source>
</reference>
<feature type="domain" description="Aminotransferase class V" evidence="1">
    <location>
        <begin position="194"/>
        <end position="485"/>
    </location>
</feature>
<evidence type="ECO:0000313" key="2">
    <source>
        <dbReference type="EMBL" id="GAB1313795.1"/>
    </source>
</evidence>
<dbReference type="GeneID" id="98174748"/>
<dbReference type="Gene3D" id="3.90.1150.10">
    <property type="entry name" value="Aspartate Aminotransferase, domain 1"/>
    <property type="match status" value="1"/>
</dbReference>
<keyword evidence="3" id="KW-1185">Reference proteome</keyword>
<feature type="domain" description="Aminotransferase class V" evidence="1">
    <location>
        <begin position="35"/>
        <end position="187"/>
    </location>
</feature>
<dbReference type="SUPFAM" id="SSF53383">
    <property type="entry name" value="PLP-dependent transferases"/>
    <property type="match status" value="1"/>
</dbReference>
<proteinExistence type="predicted"/>
<organism evidence="2 3">
    <name type="scientific">Madurella fahalii</name>
    <dbReference type="NCBI Taxonomy" id="1157608"/>
    <lineage>
        <taxon>Eukaryota</taxon>
        <taxon>Fungi</taxon>
        <taxon>Dikarya</taxon>
        <taxon>Ascomycota</taxon>
        <taxon>Pezizomycotina</taxon>
        <taxon>Sordariomycetes</taxon>
        <taxon>Sordariomycetidae</taxon>
        <taxon>Sordariales</taxon>
        <taxon>Sordariales incertae sedis</taxon>
        <taxon>Madurella</taxon>
    </lineage>
</organism>
<dbReference type="RefSeq" id="XP_070915526.1">
    <property type="nucleotide sequence ID" value="XM_071059425.1"/>
</dbReference>
<sequence>MTGILDTYPEYRSTTRLDELRESEYSYLDIQDHAYLDYTGSGLAAQAQRRHHQERLAQTVYGNPHSVNPTSAAATEAVDRTRARILAHVNAAPAEYAVIFTSSATAAARLVGEAYPFRRGTRFVLTADNHNSINGIREFARARKAKTTYIPLQSPDFRVDSADVVSALSSKRGLVHRLSLSDCGGILNWSQQSNGTPRRQLRQTRNHRNGLFAYPAQSNFTGVRHSLSWIPLAQQRGYHVLLDAAAFLPTSSLDLSEVKPDFVLVSWYKLFGYPTGVGCLIARRDALACLERPWFSGGTIRAATVAVPWHLMAEGAEAFEDGTLNFLSIPDVHFGLDWLAGIGMSVVDTRVHCLTGWFLARLQQLRHSNGSPMARVYGPTDMKMRGGTVAFNFLDAAGNVVDERLVALESAAAKISLRTGCFCNPGAGEAALGLDVKAVRRLVRSRAQDLPRDLDEFIEVVGLRTAGAVRVSFGFASTTADVDKFLGFAEKTYKDRVTTSVRLPHREQC</sequence>
<dbReference type="InterPro" id="IPR015424">
    <property type="entry name" value="PyrdxlP-dep_Trfase"/>
</dbReference>
<dbReference type="InterPro" id="IPR015422">
    <property type="entry name" value="PyrdxlP-dep_Trfase_small"/>
</dbReference>
<dbReference type="Pfam" id="PF00266">
    <property type="entry name" value="Aminotran_5"/>
    <property type="match status" value="2"/>
</dbReference>
<dbReference type="Gene3D" id="3.40.640.10">
    <property type="entry name" value="Type I PLP-dependent aspartate aminotransferase-like (Major domain)"/>
    <property type="match status" value="1"/>
</dbReference>
<gene>
    <name evidence="2" type="ORF">MFIFM68171_04005</name>
</gene>
<comment type="caution">
    <text evidence="2">The sequence shown here is derived from an EMBL/GenBank/DDBJ whole genome shotgun (WGS) entry which is preliminary data.</text>
</comment>